<evidence type="ECO:0000259" key="1">
    <source>
        <dbReference type="SMART" id="SM00579"/>
    </source>
</evidence>
<dbReference type="Pfam" id="PF24758">
    <property type="entry name" value="LRR_At5g56370"/>
    <property type="match status" value="1"/>
</dbReference>
<dbReference type="PANTHER" id="PTHR31900:SF34">
    <property type="entry name" value="EMB|CAB62440.1-RELATED"/>
    <property type="match status" value="1"/>
</dbReference>
<organism evidence="2 3">
    <name type="scientific">Phtheirospermum japonicum</name>
    <dbReference type="NCBI Taxonomy" id="374723"/>
    <lineage>
        <taxon>Eukaryota</taxon>
        <taxon>Viridiplantae</taxon>
        <taxon>Streptophyta</taxon>
        <taxon>Embryophyta</taxon>
        <taxon>Tracheophyta</taxon>
        <taxon>Spermatophyta</taxon>
        <taxon>Magnoliopsida</taxon>
        <taxon>eudicotyledons</taxon>
        <taxon>Gunneridae</taxon>
        <taxon>Pentapetalae</taxon>
        <taxon>asterids</taxon>
        <taxon>lamiids</taxon>
        <taxon>Lamiales</taxon>
        <taxon>Orobanchaceae</taxon>
        <taxon>Orobanchaceae incertae sedis</taxon>
        <taxon>Phtheirospermum</taxon>
    </lineage>
</organism>
<sequence length="509" mass="58183">MEVQTRHPGDCQVVWYVVGLVRPAKTAPKKEKGAYHTHEDLAVYHWRKVGMSSTIQTLNPEFGSLEPSSGVGDILCFPFCSVMERTKKSSTKRHKKVSDTPPIDRLSALPDGVLCHILSFLPTKLSVSTNALAKRWRPLWAHVRSLRFEGEISSDVIHRVMLHHKAKSIDTFSLYHVSHCNEFQLDTWITTAIERNIQLLDLVHATVMLPRHIFTCKTLVDLRLSDCTGIPSSTNIYLPSLKRLSLRRVKYEVEEDLPRLLSGCPLLDVLTIVSGNMNRDLGCFNISSPSIKRLNVIFSFYSPNSEVRVVINAPALRYLKVFTCYYEHMSLSPMTSLVEADLNLNGVQEHFYCILSIRELFDCFPNVKRLKLSGCCKFPEAEVAGSIVKFDNLTKLELGVDWHLINRFLETADNLEDLIICEVSKDKRNWMESVEDRLLQSLRTITINGFGCTERELNMVKYILRNAQVLKRMEIYSGRFAVASKKMVDTLKRILLFHRVSKECEVAFD</sequence>
<dbReference type="InterPro" id="IPR053781">
    <property type="entry name" value="F-box_AtFBL13-like"/>
</dbReference>
<keyword evidence="3" id="KW-1185">Reference proteome</keyword>
<name>A0A830CEE6_9LAMI</name>
<protein>
    <submittedName>
        <fullName evidence="2">Putative fbd-associated F-box protein at5g56440</fullName>
    </submittedName>
</protein>
<dbReference type="SMART" id="SM00579">
    <property type="entry name" value="FBD"/>
    <property type="match status" value="1"/>
</dbReference>
<dbReference type="Proteomes" id="UP000653305">
    <property type="component" value="Unassembled WGS sequence"/>
</dbReference>
<dbReference type="SUPFAM" id="SSF52047">
    <property type="entry name" value="RNI-like"/>
    <property type="match status" value="1"/>
</dbReference>
<accession>A0A830CEE6</accession>
<evidence type="ECO:0000313" key="3">
    <source>
        <dbReference type="Proteomes" id="UP000653305"/>
    </source>
</evidence>
<dbReference type="Pfam" id="PF08387">
    <property type="entry name" value="FBD"/>
    <property type="match status" value="1"/>
</dbReference>
<gene>
    <name evidence="2" type="ORF">PHJA_001815300</name>
</gene>
<dbReference type="InterPro" id="IPR055411">
    <property type="entry name" value="LRR_FXL15/At3g58940/PEG3-like"/>
</dbReference>
<dbReference type="AlphaFoldDB" id="A0A830CEE6"/>
<comment type="caution">
    <text evidence="2">The sequence shown here is derived from an EMBL/GenBank/DDBJ whole genome shotgun (WGS) entry which is preliminary data.</text>
</comment>
<dbReference type="InterPro" id="IPR036047">
    <property type="entry name" value="F-box-like_dom_sf"/>
</dbReference>
<dbReference type="EMBL" id="BMAC01000453">
    <property type="protein sequence ID" value="GFP96712.1"/>
    <property type="molecule type" value="Genomic_DNA"/>
</dbReference>
<dbReference type="OrthoDB" id="1041001at2759"/>
<dbReference type="InterPro" id="IPR032675">
    <property type="entry name" value="LRR_dom_sf"/>
</dbReference>
<dbReference type="PANTHER" id="PTHR31900">
    <property type="entry name" value="F-BOX/RNI SUPERFAMILY PROTEIN-RELATED"/>
    <property type="match status" value="1"/>
</dbReference>
<dbReference type="CDD" id="cd22160">
    <property type="entry name" value="F-box_AtFBL13-like"/>
    <property type="match status" value="1"/>
</dbReference>
<feature type="domain" description="FBD" evidence="1">
    <location>
        <begin position="436"/>
        <end position="509"/>
    </location>
</feature>
<proteinExistence type="predicted"/>
<reference evidence="2" key="1">
    <citation type="submission" date="2020-07" db="EMBL/GenBank/DDBJ databases">
        <title>Ethylene signaling mediates host invasion by parasitic plants.</title>
        <authorList>
            <person name="Yoshida S."/>
        </authorList>
    </citation>
    <scope>NUCLEOTIDE SEQUENCE</scope>
    <source>
        <strain evidence="2">Okayama</strain>
    </source>
</reference>
<dbReference type="InterPro" id="IPR050232">
    <property type="entry name" value="FBL13/AtMIF1-like"/>
</dbReference>
<dbReference type="InterPro" id="IPR006566">
    <property type="entry name" value="FBD"/>
</dbReference>
<evidence type="ECO:0000313" key="2">
    <source>
        <dbReference type="EMBL" id="GFP96712.1"/>
    </source>
</evidence>
<dbReference type="Gene3D" id="3.80.10.10">
    <property type="entry name" value="Ribonuclease Inhibitor"/>
    <property type="match status" value="1"/>
</dbReference>
<dbReference type="SUPFAM" id="SSF81383">
    <property type="entry name" value="F-box domain"/>
    <property type="match status" value="1"/>
</dbReference>